<dbReference type="AlphaFoldDB" id="A0A1D8S2J5"/>
<dbReference type="GO" id="GO:0009097">
    <property type="term" value="P:isoleucine biosynthetic process"/>
    <property type="evidence" value="ECO:0007669"/>
    <property type="project" value="UniProtKB-UniRule"/>
</dbReference>
<evidence type="ECO:0000256" key="3">
    <source>
        <dbReference type="ARBA" id="ARBA00006341"/>
    </source>
</evidence>
<reference evidence="10" key="3">
    <citation type="journal article" date="2017" name="ISME J.">
        <title>Discovery of anaerobic lithoheterotrophic haloarchaea, ubiquitous in hypersaline habitats.</title>
        <authorList>
            <person name="Sorokin D.Y."/>
            <person name="Messina E."/>
            <person name="Smedile F."/>
            <person name="Roman P."/>
            <person name="Damste J.S.S."/>
            <person name="Ciordia S."/>
            <person name="Mena M.C."/>
            <person name="Ferrer M."/>
            <person name="Golyshin P.N."/>
            <person name="Kublanov I.V."/>
            <person name="Samarov N.I."/>
            <person name="Toshchakov S.V."/>
            <person name="La Cono V."/>
            <person name="Yakimov M.M."/>
        </authorList>
    </citation>
    <scope>NUCLEOTIDE SEQUENCE</scope>
    <source>
        <strain evidence="10">HSR6</strain>
    </source>
</reference>
<dbReference type="KEGG" id="hhsr:HSR6_0369"/>
<dbReference type="STRING" id="1873524.HSR6_0369"/>
<dbReference type="UniPathway" id="UPA00047">
    <property type="reaction ID" value="UER00055"/>
</dbReference>
<dbReference type="Gene3D" id="3.30.70.1150">
    <property type="entry name" value="ACT-like. Chain A, domain 2"/>
    <property type="match status" value="1"/>
</dbReference>
<evidence type="ECO:0000256" key="7">
    <source>
        <dbReference type="SAM" id="MobiDB-lite"/>
    </source>
</evidence>
<dbReference type="InterPro" id="IPR019455">
    <property type="entry name" value="Acetolactate_synth_ssu_C"/>
</dbReference>
<evidence type="ECO:0000256" key="2">
    <source>
        <dbReference type="ARBA" id="ARBA00005025"/>
    </source>
</evidence>
<dbReference type="NCBIfam" id="TIGR00119">
    <property type="entry name" value="acolac_sm"/>
    <property type="match status" value="1"/>
</dbReference>
<dbReference type="InterPro" id="IPR054480">
    <property type="entry name" value="AHAS_small-like_ACT"/>
</dbReference>
<evidence type="ECO:0000256" key="5">
    <source>
        <dbReference type="ARBA" id="ARBA00023304"/>
    </source>
</evidence>
<dbReference type="Proteomes" id="UP000186165">
    <property type="component" value="Chromosome"/>
</dbReference>
<dbReference type="CDD" id="cd04878">
    <property type="entry name" value="ACT_AHAS"/>
    <property type="match status" value="1"/>
</dbReference>
<comment type="catalytic activity">
    <reaction evidence="6">
        <text>2 pyruvate + H(+) = (2S)-2-acetolactate + CO2</text>
        <dbReference type="Rhea" id="RHEA:25249"/>
        <dbReference type="ChEBI" id="CHEBI:15361"/>
        <dbReference type="ChEBI" id="CHEBI:15378"/>
        <dbReference type="ChEBI" id="CHEBI:16526"/>
        <dbReference type="ChEBI" id="CHEBI:58476"/>
        <dbReference type="EC" id="2.2.1.6"/>
    </reaction>
</comment>
<dbReference type="EC" id="2.2.1.6" evidence="6"/>
<comment type="pathway">
    <text evidence="1 6">Amino-acid biosynthesis; L-isoleucine biosynthesis; L-isoleucine from 2-oxobutanoate: step 1/4.</text>
</comment>
<name>A0A1D8S2J5_9EURY</name>
<evidence type="ECO:0000256" key="6">
    <source>
        <dbReference type="RuleBase" id="RU368092"/>
    </source>
</evidence>
<dbReference type="Pfam" id="PF22629">
    <property type="entry name" value="ACT_AHAS_ss"/>
    <property type="match status" value="1"/>
</dbReference>
<reference evidence="12" key="2">
    <citation type="submission" date="2016-08" db="EMBL/GenBank/DDBJ databases">
        <title>Discovery of first anaerobic lithoheterotrophic haloarchae widely represented in hypersaline habitats.</title>
        <authorList>
            <person name="Sorokin D.Y."/>
            <person name="Kublanov I.V."/>
            <person name="Roman P."/>
            <person name="Sinninghe Damste J.S."/>
            <person name="Golyshin P.N."/>
            <person name="Rojo D."/>
            <person name="Ciordia S."/>
            <person name="Mena Md.C."/>
            <person name="Ferrer M."/>
            <person name="Smedile F."/>
            <person name="Messina E."/>
            <person name="La Cono V."/>
            <person name="Yakimov M.M."/>
        </authorList>
    </citation>
    <scope>NUCLEOTIDE SEQUENCE [LARGE SCALE GENOMIC DNA]</scope>
    <source>
        <strain evidence="12">HSR6</strain>
    </source>
</reference>
<keyword evidence="5 6" id="KW-0100">Branched-chain amino acid biosynthesis</keyword>
<comment type="function">
    <text evidence="6">Catalyzes the conversion of 2 pyruvate molecules into acetolactate in the first common step of the biosynthetic pathway of the branched-amino acids such as leucine, isoleucine, and valine.</text>
</comment>
<dbReference type="Pfam" id="PF10369">
    <property type="entry name" value="ALS_ss_C"/>
    <property type="match status" value="1"/>
</dbReference>
<evidence type="ECO:0000256" key="1">
    <source>
        <dbReference type="ARBA" id="ARBA00004974"/>
    </source>
</evidence>
<accession>A0A1J1AAM8</accession>
<dbReference type="GO" id="GO:0005829">
    <property type="term" value="C:cytosol"/>
    <property type="evidence" value="ECO:0007669"/>
    <property type="project" value="TreeGrafter"/>
</dbReference>
<keyword evidence="6 9" id="KW-0808">Transferase</keyword>
<proteinExistence type="inferred from homology"/>
<dbReference type="UniPathway" id="UPA00049">
    <property type="reaction ID" value="UER00059"/>
</dbReference>
<feature type="domain" description="ACT" evidence="8">
    <location>
        <begin position="42"/>
        <end position="119"/>
    </location>
</feature>
<dbReference type="PANTHER" id="PTHR30239:SF0">
    <property type="entry name" value="ACETOLACTATE SYNTHASE SMALL SUBUNIT 1, CHLOROPLASTIC"/>
    <property type="match status" value="1"/>
</dbReference>
<dbReference type="GO" id="GO:0009099">
    <property type="term" value="P:L-valine biosynthetic process"/>
    <property type="evidence" value="ECO:0007669"/>
    <property type="project" value="UniProtKB-UniRule"/>
</dbReference>
<sequence length="196" mass="21067">MTGEKMAGPAPEDREKPTGRRNSQGIRIDPQAEAEAKPRRTVISALVDHKPGVLAKVSGLFARRQFNIESLTVGPTVDETMARMTIVVEEPEPGIEQAKRQLRKQVHTWSVREVEGAIERELALIKVDGHDPSGVAALAEMHGGQAVRADDEVVTVELTGTEEEIDAAIAAFEQFGVHEVARTGTAALASGTRSTA</sequence>
<evidence type="ECO:0000256" key="4">
    <source>
        <dbReference type="ARBA" id="ARBA00022605"/>
    </source>
</evidence>
<dbReference type="Proteomes" id="UP000185608">
    <property type="component" value="Chromosome"/>
</dbReference>
<evidence type="ECO:0000313" key="11">
    <source>
        <dbReference type="Proteomes" id="UP000185608"/>
    </source>
</evidence>
<dbReference type="SUPFAM" id="SSF55021">
    <property type="entry name" value="ACT-like"/>
    <property type="match status" value="2"/>
</dbReference>
<evidence type="ECO:0000259" key="8">
    <source>
        <dbReference type="PROSITE" id="PS51671"/>
    </source>
</evidence>
<dbReference type="KEGG" id="halh:HTSR_0384"/>
<dbReference type="NCBIfam" id="NF008864">
    <property type="entry name" value="PRK11895.1"/>
    <property type="match status" value="1"/>
</dbReference>
<keyword evidence="12" id="KW-1185">Reference proteome</keyword>
<evidence type="ECO:0000313" key="9">
    <source>
        <dbReference type="EMBL" id="AOW79584.1"/>
    </source>
</evidence>
<protein>
    <recommendedName>
        <fullName evidence="6">Acetolactate synthase small subunit</fullName>
        <shortName evidence="6">AHAS</shortName>
        <shortName evidence="6">ALS</shortName>
        <ecNumber evidence="6">2.2.1.6</ecNumber>
    </recommendedName>
    <alternativeName>
        <fullName evidence="6">Acetohydroxy-acid synthase small subunit</fullName>
    </alternativeName>
</protein>
<evidence type="ECO:0000313" key="12">
    <source>
        <dbReference type="Proteomes" id="UP000186165"/>
    </source>
</evidence>
<dbReference type="InterPro" id="IPR027271">
    <property type="entry name" value="Acetolactate_synth/TF_NikR_C"/>
</dbReference>
<dbReference type="GO" id="GO:1990610">
    <property type="term" value="F:acetolactate synthase regulator activity"/>
    <property type="evidence" value="ECO:0007669"/>
    <property type="project" value="UniProtKB-UniRule"/>
</dbReference>
<dbReference type="Gene3D" id="3.30.70.260">
    <property type="match status" value="1"/>
</dbReference>
<dbReference type="PROSITE" id="PS51671">
    <property type="entry name" value="ACT"/>
    <property type="match status" value="1"/>
</dbReference>
<dbReference type="PANTHER" id="PTHR30239">
    <property type="entry name" value="ACETOLACTATE SYNTHASE SMALL SUBUNIT"/>
    <property type="match status" value="1"/>
</dbReference>
<gene>
    <name evidence="9" type="primary">ilvH2</name>
    <name evidence="10" type="synonym">ilvH</name>
    <name evidence="10" type="ORF">HSR6_0369</name>
    <name evidence="9" type="ORF">HTSR_0384</name>
</gene>
<dbReference type="EMBL" id="CP016804">
    <property type="protein sequence ID" value="APE94835.1"/>
    <property type="molecule type" value="Genomic_DNA"/>
</dbReference>
<dbReference type="GO" id="GO:0003984">
    <property type="term" value="F:acetolactate synthase activity"/>
    <property type="evidence" value="ECO:0007669"/>
    <property type="project" value="UniProtKB-UniRule"/>
</dbReference>
<dbReference type="PATRIC" id="fig|1855411.3.peg.382"/>
<dbReference type="InterPro" id="IPR045865">
    <property type="entry name" value="ACT-like_dom_sf"/>
</dbReference>
<dbReference type="EMBL" id="CP016070">
    <property type="protein sequence ID" value="AOW79584.1"/>
    <property type="molecule type" value="Genomic_DNA"/>
</dbReference>
<keyword evidence="4 6" id="KW-0028">Amino-acid biosynthesis</keyword>
<comment type="similarity">
    <text evidence="3 6">Belongs to the acetolactate synthase small subunit family.</text>
</comment>
<comment type="subunit">
    <text evidence="6">Dimer of large and small chains.</text>
</comment>
<accession>A0A1D8S2J5</accession>
<evidence type="ECO:0000313" key="10">
    <source>
        <dbReference type="EMBL" id="APE94835.1"/>
    </source>
</evidence>
<comment type="pathway">
    <text evidence="2 6">Amino-acid biosynthesis; L-valine biosynthesis; L-valine from pyruvate: step 1/4.</text>
</comment>
<dbReference type="OrthoDB" id="85792at2157"/>
<dbReference type="InterPro" id="IPR004789">
    <property type="entry name" value="Acetalactate_synth_ssu"/>
</dbReference>
<dbReference type="InterPro" id="IPR039557">
    <property type="entry name" value="AHAS_ACT"/>
</dbReference>
<feature type="region of interest" description="Disordered" evidence="7">
    <location>
        <begin position="1"/>
        <end position="37"/>
    </location>
</feature>
<organism evidence="9 11">
    <name type="scientific">Halodesulfurarchaeum formicicum</name>
    <dbReference type="NCBI Taxonomy" id="1873524"/>
    <lineage>
        <taxon>Archaea</taxon>
        <taxon>Methanobacteriati</taxon>
        <taxon>Methanobacteriota</taxon>
        <taxon>Stenosarchaea group</taxon>
        <taxon>Halobacteria</taxon>
        <taxon>Halobacteriales</taxon>
        <taxon>Halobacteriaceae</taxon>
        <taxon>Halodesulfurarchaeum</taxon>
    </lineage>
</organism>
<dbReference type="InterPro" id="IPR002912">
    <property type="entry name" value="ACT_dom"/>
</dbReference>
<reference evidence="9 11" key="1">
    <citation type="submission" date="2016-06" db="EMBL/GenBank/DDBJ databases">
        <title>Discovery of anaerobic lithoheterotrophic haloarchaeon capable of sulfur respiration by hydrogen and formate.</title>
        <authorList>
            <person name="Sorokin D.Y."/>
            <person name="Kublanov I.V."/>
            <person name="Roman P."/>
            <person name="Sinninghe Damste J.S."/>
            <person name="Golyshin P.N."/>
            <person name="Rojo D."/>
            <person name="Ciordia S."/>
            <person name="Mena Md.C."/>
            <person name="Ferrer M."/>
            <person name="Smedile F."/>
            <person name="Messina E."/>
            <person name="La Cono V."/>
            <person name="Yakimov M.M."/>
        </authorList>
    </citation>
    <scope>NUCLEOTIDE SEQUENCE [LARGE SCALE GENOMIC DNA]</scope>
    <source>
        <strain evidence="9 11">HTSR1</strain>
    </source>
</reference>